<name>A0AAV2FU33_9ROSI</name>
<organism evidence="2 3">
    <name type="scientific">Linum trigynum</name>
    <dbReference type="NCBI Taxonomy" id="586398"/>
    <lineage>
        <taxon>Eukaryota</taxon>
        <taxon>Viridiplantae</taxon>
        <taxon>Streptophyta</taxon>
        <taxon>Embryophyta</taxon>
        <taxon>Tracheophyta</taxon>
        <taxon>Spermatophyta</taxon>
        <taxon>Magnoliopsida</taxon>
        <taxon>eudicotyledons</taxon>
        <taxon>Gunneridae</taxon>
        <taxon>Pentapetalae</taxon>
        <taxon>rosids</taxon>
        <taxon>fabids</taxon>
        <taxon>Malpighiales</taxon>
        <taxon>Linaceae</taxon>
        <taxon>Linum</taxon>
    </lineage>
</organism>
<dbReference type="Proteomes" id="UP001497516">
    <property type="component" value="Chromosome 7"/>
</dbReference>
<feature type="compositionally biased region" description="Basic residues" evidence="1">
    <location>
        <begin position="1"/>
        <end position="10"/>
    </location>
</feature>
<dbReference type="EMBL" id="OZ034820">
    <property type="protein sequence ID" value="CAL1401454.1"/>
    <property type="molecule type" value="Genomic_DNA"/>
</dbReference>
<gene>
    <name evidence="2" type="ORF">LTRI10_LOCUS41508</name>
</gene>
<feature type="region of interest" description="Disordered" evidence="1">
    <location>
        <begin position="1"/>
        <end position="28"/>
    </location>
</feature>
<proteinExistence type="predicted"/>
<keyword evidence="3" id="KW-1185">Reference proteome</keyword>
<evidence type="ECO:0000313" key="3">
    <source>
        <dbReference type="Proteomes" id="UP001497516"/>
    </source>
</evidence>
<evidence type="ECO:0000256" key="1">
    <source>
        <dbReference type="SAM" id="MobiDB-lite"/>
    </source>
</evidence>
<dbReference type="AlphaFoldDB" id="A0AAV2FU33"/>
<sequence>MSRPAKARPGIRKESQPRHSYLLGRDRTSWGQRNDNAVAARGGVGVRRCETETEVGSCLCLSLIPVVTAGLDHGRWREMAENFFLHLLTPVICGWVLHDGGGMEFAEPWILLHKF</sequence>
<reference evidence="2 3" key="1">
    <citation type="submission" date="2024-04" db="EMBL/GenBank/DDBJ databases">
        <authorList>
            <person name="Fracassetti M."/>
        </authorList>
    </citation>
    <scope>NUCLEOTIDE SEQUENCE [LARGE SCALE GENOMIC DNA]</scope>
</reference>
<accession>A0AAV2FU33</accession>
<evidence type="ECO:0000313" key="2">
    <source>
        <dbReference type="EMBL" id="CAL1401454.1"/>
    </source>
</evidence>
<protein>
    <submittedName>
        <fullName evidence="2">Uncharacterized protein</fullName>
    </submittedName>
</protein>